<dbReference type="EMBL" id="JANBQB010000018">
    <property type="protein sequence ID" value="KAJ1984484.1"/>
    <property type="molecule type" value="Genomic_DNA"/>
</dbReference>
<reference evidence="1" key="1">
    <citation type="submission" date="2022-07" db="EMBL/GenBank/DDBJ databases">
        <title>Phylogenomic reconstructions and comparative analyses of Kickxellomycotina fungi.</title>
        <authorList>
            <person name="Reynolds N.K."/>
            <person name="Stajich J.E."/>
            <person name="Barry K."/>
            <person name="Grigoriev I.V."/>
            <person name="Crous P."/>
            <person name="Smith M.E."/>
        </authorList>
    </citation>
    <scope>NUCLEOTIDE SEQUENCE</scope>
    <source>
        <strain evidence="1">RSA 567</strain>
    </source>
</reference>
<gene>
    <name evidence="1" type="ORF">H4R34_000631</name>
</gene>
<proteinExistence type="predicted"/>
<evidence type="ECO:0000313" key="2">
    <source>
        <dbReference type="Proteomes" id="UP001151582"/>
    </source>
</evidence>
<name>A0A9W8B6B5_9FUNG</name>
<organism evidence="1 2">
    <name type="scientific">Dimargaris verticillata</name>
    <dbReference type="NCBI Taxonomy" id="2761393"/>
    <lineage>
        <taxon>Eukaryota</taxon>
        <taxon>Fungi</taxon>
        <taxon>Fungi incertae sedis</taxon>
        <taxon>Zoopagomycota</taxon>
        <taxon>Kickxellomycotina</taxon>
        <taxon>Dimargaritomycetes</taxon>
        <taxon>Dimargaritales</taxon>
        <taxon>Dimargaritaceae</taxon>
        <taxon>Dimargaris</taxon>
    </lineage>
</organism>
<sequence length="70" mass="8162">MREWNRMFEQNTNALEVALWETLNPSFTAEHLATVTALWRCQPYLEPTGVAKMAYVIPEIGDFFHGLLYE</sequence>
<comment type="caution">
    <text evidence="1">The sequence shown here is derived from an EMBL/GenBank/DDBJ whole genome shotgun (WGS) entry which is preliminary data.</text>
</comment>
<evidence type="ECO:0000313" key="1">
    <source>
        <dbReference type="EMBL" id="KAJ1984484.1"/>
    </source>
</evidence>
<dbReference type="OrthoDB" id="10274586at2759"/>
<dbReference type="Proteomes" id="UP001151582">
    <property type="component" value="Unassembled WGS sequence"/>
</dbReference>
<protein>
    <submittedName>
        <fullName evidence="1">Uncharacterized protein</fullName>
    </submittedName>
</protein>
<keyword evidence="2" id="KW-1185">Reference proteome</keyword>
<dbReference type="AlphaFoldDB" id="A0A9W8B6B5"/>
<accession>A0A9W8B6B5</accession>